<dbReference type="Proteomes" id="UP000323664">
    <property type="component" value="Unassembled WGS sequence"/>
</dbReference>
<gene>
    <name evidence="1" type="ORF">EC604_09025</name>
</gene>
<organism evidence="1 2">
    <name type="scientific">Paenibacillus amylolyticus</name>
    <dbReference type="NCBI Taxonomy" id="1451"/>
    <lineage>
        <taxon>Bacteria</taxon>
        <taxon>Bacillati</taxon>
        <taxon>Bacillota</taxon>
        <taxon>Bacilli</taxon>
        <taxon>Bacillales</taxon>
        <taxon>Paenibacillaceae</taxon>
        <taxon>Paenibacillus</taxon>
    </lineage>
</organism>
<evidence type="ECO:0000313" key="1">
    <source>
        <dbReference type="EMBL" id="KAA8783988.1"/>
    </source>
</evidence>
<dbReference type="OrthoDB" id="1914797at2"/>
<evidence type="ECO:0000313" key="2">
    <source>
        <dbReference type="Proteomes" id="UP000323664"/>
    </source>
</evidence>
<evidence type="ECO:0008006" key="3">
    <source>
        <dbReference type="Google" id="ProtNLM"/>
    </source>
</evidence>
<name>A0A5M9WRC7_PAEAM</name>
<accession>A0A5M9WRC7</accession>
<reference evidence="1 2" key="1">
    <citation type="journal article" date="2019" name="J. Ind. Microbiol. Biotechnol.">
        <title>Paenibacillus amylolyticus 27C64 has a diverse set of carbohydrate-active enzymes and complete pectin deconstruction system.</title>
        <authorList>
            <person name="Keggi C."/>
            <person name="Doran-Peterson J."/>
        </authorList>
    </citation>
    <scope>NUCLEOTIDE SEQUENCE [LARGE SCALE GENOMIC DNA]</scope>
    <source>
        <strain evidence="1 2">27C64</strain>
    </source>
</reference>
<comment type="caution">
    <text evidence="1">The sequence shown here is derived from an EMBL/GenBank/DDBJ whole genome shotgun (WGS) entry which is preliminary data.</text>
</comment>
<sequence>MYKELDNLLSAETTVDSWYDDGCVIAIEILGDFNPDDWDFLSRAAWSKPLNWQKKLAYCLDSTQQIHGFELLISLLTVGDRELFEICIDTLRSYTSPEYKQRLIHEPLLLERVATALSGAGIAERRVLEDFLRGLLISPDSEGYT</sequence>
<protein>
    <recommendedName>
        <fullName evidence="3">HEAT repeat domain-containing protein</fullName>
    </recommendedName>
</protein>
<dbReference type="AlphaFoldDB" id="A0A5M9WRC7"/>
<dbReference type="RefSeq" id="WP_123063865.1">
    <property type="nucleotide sequence ID" value="NZ_RIAS01000004.1"/>
</dbReference>
<proteinExistence type="predicted"/>
<dbReference type="EMBL" id="RIAS01000004">
    <property type="protein sequence ID" value="KAA8783988.1"/>
    <property type="molecule type" value="Genomic_DNA"/>
</dbReference>